<dbReference type="PANTHER" id="PTHR14164">
    <property type="entry name" value="PERICENTRIOLAR MATERIAL 1-RELATED"/>
    <property type="match status" value="1"/>
</dbReference>
<feature type="compositionally biased region" description="Polar residues" evidence="2">
    <location>
        <begin position="1276"/>
        <end position="1286"/>
    </location>
</feature>
<dbReference type="GO" id="GO:1905515">
    <property type="term" value="P:non-motile cilium assembly"/>
    <property type="evidence" value="ECO:0007669"/>
    <property type="project" value="TreeGrafter"/>
</dbReference>
<feature type="region of interest" description="Disordered" evidence="2">
    <location>
        <begin position="889"/>
        <end position="924"/>
    </location>
</feature>
<dbReference type="KEGG" id="lgi:LOTGIDRAFT_153121"/>
<dbReference type="GO" id="GO:0071539">
    <property type="term" value="P:protein localization to centrosome"/>
    <property type="evidence" value="ECO:0007669"/>
    <property type="project" value="InterPro"/>
</dbReference>
<feature type="domain" description="Pericentriolar material 1 protein C-terminal" evidence="3">
    <location>
        <begin position="1431"/>
        <end position="1918"/>
    </location>
</feature>
<name>V4BX71_LOTGI</name>
<feature type="compositionally biased region" description="Basic and acidic residues" evidence="2">
    <location>
        <begin position="1348"/>
        <end position="1357"/>
    </location>
</feature>
<dbReference type="GO" id="GO:0034454">
    <property type="term" value="P:microtubule anchoring at centrosome"/>
    <property type="evidence" value="ECO:0007669"/>
    <property type="project" value="InterPro"/>
</dbReference>
<feature type="compositionally biased region" description="Polar residues" evidence="2">
    <location>
        <begin position="1921"/>
        <end position="1946"/>
    </location>
</feature>
<dbReference type="RefSeq" id="XP_009055304.1">
    <property type="nucleotide sequence ID" value="XM_009057056.1"/>
</dbReference>
<feature type="compositionally biased region" description="Low complexity" evidence="2">
    <location>
        <begin position="1767"/>
        <end position="1789"/>
    </location>
</feature>
<feature type="region of interest" description="Disordered" evidence="2">
    <location>
        <begin position="831"/>
        <end position="852"/>
    </location>
</feature>
<dbReference type="STRING" id="225164.V4BX71"/>
<feature type="region of interest" description="Disordered" evidence="2">
    <location>
        <begin position="736"/>
        <end position="779"/>
    </location>
</feature>
<feature type="coiled-coil region" evidence="1">
    <location>
        <begin position="516"/>
        <end position="597"/>
    </location>
</feature>
<feature type="region of interest" description="Disordered" evidence="2">
    <location>
        <begin position="306"/>
        <end position="391"/>
    </location>
</feature>
<feature type="region of interest" description="Disordered" evidence="2">
    <location>
        <begin position="610"/>
        <end position="629"/>
    </location>
</feature>
<dbReference type="CTD" id="20235871"/>
<feature type="region of interest" description="Disordered" evidence="2">
    <location>
        <begin position="1000"/>
        <end position="1116"/>
    </location>
</feature>
<feature type="compositionally biased region" description="Acidic residues" evidence="2">
    <location>
        <begin position="308"/>
        <end position="328"/>
    </location>
</feature>
<feature type="compositionally biased region" description="Polar residues" evidence="2">
    <location>
        <begin position="1398"/>
        <end position="1410"/>
    </location>
</feature>
<feature type="compositionally biased region" description="Basic and acidic residues" evidence="2">
    <location>
        <begin position="365"/>
        <end position="384"/>
    </location>
</feature>
<feature type="coiled-coil region" evidence="1">
    <location>
        <begin position="935"/>
        <end position="962"/>
    </location>
</feature>
<feature type="compositionally biased region" description="Polar residues" evidence="2">
    <location>
        <begin position="1559"/>
        <end position="1574"/>
    </location>
</feature>
<dbReference type="PROSITE" id="PS00018">
    <property type="entry name" value="EF_HAND_1"/>
    <property type="match status" value="1"/>
</dbReference>
<evidence type="ECO:0000256" key="2">
    <source>
        <dbReference type="SAM" id="MobiDB-lite"/>
    </source>
</evidence>
<feature type="compositionally biased region" description="Basic and acidic residues" evidence="2">
    <location>
        <begin position="687"/>
        <end position="698"/>
    </location>
</feature>
<organism evidence="4 5">
    <name type="scientific">Lottia gigantea</name>
    <name type="common">Giant owl limpet</name>
    <dbReference type="NCBI Taxonomy" id="225164"/>
    <lineage>
        <taxon>Eukaryota</taxon>
        <taxon>Metazoa</taxon>
        <taxon>Spiralia</taxon>
        <taxon>Lophotrochozoa</taxon>
        <taxon>Mollusca</taxon>
        <taxon>Gastropoda</taxon>
        <taxon>Patellogastropoda</taxon>
        <taxon>Lottioidea</taxon>
        <taxon>Lottiidae</taxon>
        <taxon>Lottia</taxon>
    </lineage>
</organism>
<evidence type="ECO:0000313" key="5">
    <source>
        <dbReference type="Proteomes" id="UP000030746"/>
    </source>
</evidence>
<dbReference type="GeneID" id="20235871"/>
<feature type="compositionally biased region" description="Low complexity" evidence="2">
    <location>
        <begin position="1305"/>
        <end position="1314"/>
    </location>
</feature>
<feature type="region of interest" description="Disordered" evidence="2">
    <location>
        <begin position="1"/>
        <end position="190"/>
    </location>
</feature>
<feature type="region of interest" description="Disordered" evidence="2">
    <location>
        <begin position="1767"/>
        <end position="1820"/>
    </location>
</feature>
<feature type="compositionally biased region" description="Polar residues" evidence="2">
    <location>
        <begin position="157"/>
        <end position="174"/>
    </location>
</feature>
<feature type="compositionally biased region" description="Polar residues" evidence="2">
    <location>
        <begin position="101"/>
        <end position="119"/>
    </location>
</feature>
<evidence type="ECO:0000256" key="1">
    <source>
        <dbReference type="SAM" id="Coils"/>
    </source>
</evidence>
<feature type="region of interest" description="Disordered" evidence="2">
    <location>
        <begin position="1502"/>
        <end position="1530"/>
    </location>
</feature>
<dbReference type="Pfam" id="PF15717">
    <property type="entry name" value="PCM1_C"/>
    <property type="match status" value="1"/>
</dbReference>
<dbReference type="InterPro" id="IPR018247">
    <property type="entry name" value="EF_Hand_1_Ca_BS"/>
</dbReference>
<sequence length="2038" mass="228165">MAMASGGRKPFSLSKLPQSDSRPTRYSAGDDQNDAEPQMNSSKKNVPKEVRINNWDFADWRPNSASTDSKRRKKSKGNPEREREQSLSLDSPPQRDKKPRTPSTFPRTKIGPSTPTSQKRALENLRSRMTFSETDEGSTDGEPNNERVVSKRRLNPPNFSRQDTNSTEEGASQANLTNRNNNRDNSVQDLGLDSNQIVGRLMQIRDYIKQANTMRDTLNKSKEARDKEKVIKLKHVIDNLVKQEIYTLETLHQLSKSNKDDMDKLKKLVDNLKDQERGYMGLLQRMLALRDEGVLENGNGTLHALLPDLEDNDYSDNNNDNDNDDDNEDNKSESDDTVSVDLEVQTNASDTTTEERTNSSSSRPYIEDKLGDTDDENESRRSSKESNNMDNTLVAQRNAQAVEWDFGVDSIDGLDNLLPGSLDAMRANELAALQQQQNLLKILAEKQEQLRALQGRQDALVAMHKEAEKKLHIAQNKENKAKAAVKTASEAVRHASNSNPNLTPTDDVEEDPEAELSSTQTQLEQLVRMKNRLEMLKNASTELAAEEEQAGNDMAILQTATDDEPGRQQLQDKLEDLQDKKDRMNDLLMELQTLRSQRFETLLQNDSEGASATAPVVAPPAPNSRSSSQIKLTDALSTLDQADSTAESAEQVLSMMDAQTKLEKLQEVKGRLDQLRGLVQYYQGNKTRSDGDGGEIRDQSSAPTYSDYGDTESLENARRAPIDAEKIFQTGSQLNVLGSVPGATSRRRADLDSQQSDEENASVNDSQMSSLGPWGDEPEIREKVRQLKATKEKLQQLQDLVSMCQQSPDLAQSLPDNITEDDRPSLLTAQQTEERNISLSEGEIPNDSQSGLPEAESLFSVKEQIKELSELKKERERLLALQNQLQSLQGHFDPEDNDNISDDGNDTETNKKSRSQSEPGPVVTFASNDELYSKMRKQRMLREELRSKKKELEAIMKKDRNKRQYFKNQDNQSDTVSYSTDAFGASASADATMATWGGSTVDNLENITEGRDDNDDDDDNDDEDDAYPSDGIVQVEEEEEVNGSDNNTYTIEADARQRRAARSKPTQPDVRPKARKIATFPRSQSAREEVLMASQSGNVGKKGAVRKTKANKRTKQENYRSAEEIVRDVEVEDSSRLDLIQQQVQQTYQLLQEQHHNNTLQGTLSPNTSGLTMGNPMRPAAGMYPDMLQQQMYQQQMMMSINQCHQQLNLQQIEMSNLNHHIQQISLYIQEQQHHHHHHPINSTTDDRDHSRLTPLATSSQTHISPHHHLPPPPTRQSTFTLNPQFPLSFAPVEGLSPRQHSSHRITSSSPSRQDVPQPQTNNLRPIPPPRLDSYQQNSNVNNFLGRDSQRDARPKTNGEYGKPKKSKDRPEEDYERSSQGHGGQAGKDGRYRPGLSSGISGTAFSDSNSVTDALSARLGEPRNRDGDAMELSLFETLRETIYSEVATLISQNESRPHFLIELFRELQLLSSDYLRQRGLYAIQELVSKTLSSEDNPYAVQSRWSRNGGGDNLTASELTPSESLLTSEDESKEFVEKKKKKLLLNRGGSLKNNQYDYSEQAENTSTLSTPSTGLAESPFANESLGDTVIHLDKALERMREMEMKEIEEGRLDEESLQVVYNRVREARQAARILEDNKLVPGSGTDNGSQGSIPDIMYSRINSSQLDDQVKEIIREIIPVIKEHTDDICSPQLLAYIKRLVLSLTRQNDSRHEFTSFFHSQLGSILHDSLARFEGRKVRECGDDLLDSMSDALYDELAFFRMMQDLNNPNLNNKTKSNQSSKTSSPQKSPLHTRIVNKADLISDDGNDVSSSDSDVDSQNNLRMLVAEEENLGKERDDELANEMPIQDADEKDQQSESPYKTQGLKIELAVSETKPFTRIGSDEDDDNDSDESHSAEDPSETAVSRDAKLSSQPDRAVEINGNLTSPSRPVTNNVTSQANGNINGIQSEEDGDVTADKPTVDNHTTLMNGDVDNNNEVTIDDLPTSLNITVSKEIEKKVVDEQNELTGENGILSTMEPQQELAGDGTALKDPDSFGNLN</sequence>
<feature type="compositionally biased region" description="Low complexity" evidence="2">
    <location>
        <begin position="1513"/>
        <end position="1526"/>
    </location>
</feature>
<reference evidence="4 5" key="1">
    <citation type="journal article" date="2013" name="Nature">
        <title>Insights into bilaterian evolution from three spiralian genomes.</title>
        <authorList>
            <person name="Simakov O."/>
            <person name="Marletaz F."/>
            <person name="Cho S.J."/>
            <person name="Edsinger-Gonzales E."/>
            <person name="Havlak P."/>
            <person name="Hellsten U."/>
            <person name="Kuo D.H."/>
            <person name="Larsson T."/>
            <person name="Lv J."/>
            <person name="Arendt D."/>
            <person name="Savage R."/>
            <person name="Osoegawa K."/>
            <person name="de Jong P."/>
            <person name="Grimwood J."/>
            <person name="Chapman J.A."/>
            <person name="Shapiro H."/>
            <person name="Aerts A."/>
            <person name="Otillar R.P."/>
            <person name="Terry A.Y."/>
            <person name="Boore J.L."/>
            <person name="Grigoriev I.V."/>
            <person name="Lindberg D.R."/>
            <person name="Seaver E.C."/>
            <person name="Weisblat D.A."/>
            <person name="Putnam N.H."/>
            <person name="Rokhsar D.S."/>
        </authorList>
    </citation>
    <scope>NUCLEOTIDE SEQUENCE [LARGE SCALE GENOMIC DNA]</scope>
</reference>
<feature type="compositionally biased region" description="Low complexity" evidence="2">
    <location>
        <begin position="175"/>
        <end position="185"/>
    </location>
</feature>
<dbReference type="OMA" id="DVNGTHF"/>
<feature type="coiled-coil region" evidence="1">
    <location>
        <begin position="430"/>
        <end position="484"/>
    </location>
</feature>
<feature type="region of interest" description="Disordered" evidence="2">
    <location>
        <begin position="489"/>
        <end position="515"/>
    </location>
</feature>
<feature type="compositionally biased region" description="Basic residues" evidence="2">
    <location>
        <begin position="1103"/>
        <end position="1113"/>
    </location>
</feature>
<keyword evidence="5" id="KW-1185">Reference proteome</keyword>
<accession>V4BX71</accession>
<feature type="region of interest" description="Disordered" evidence="2">
    <location>
        <begin position="2007"/>
        <end position="2038"/>
    </location>
</feature>
<dbReference type="Proteomes" id="UP000030746">
    <property type="component" value="Unassembled WGS sequence"/>
</dbReference>
<protein>
    <recommendedName>
        <fullName evidence="3">Pericentriolar material 1 protein C-terminal domain-containing protein</fullName>
    </recommendedName>
</protein>
<feature type="compositionally biased region" description="Polar residues" evidence="2">
    <location>
        <begin position="1315"/>
        <end position="1324"/>
    </location>
</feature>
<gene>
    <name evidence="4" type="ORF">LOTGIDRAFT_153121</name>
</gene>
<dbReference type="GO" id="GO:0036064">
    <property type="term" value="C:ciliary basal body"/>
    <property type="evidence" value="ECO:0007669"/>
    <property type="project" value="TreeGrafter"/>
</dbReference>
<dbReference type="EMBL" id="KB201890">
    <property type="protein sequence ID" value="ESO93669.1"/>
    <property type="molecule type" value="Genomic_DNA"/>
</dbReference>
<keyword evidence="1" id="KW-0175">Coiled coil</keyword>
<evidence type="ECO:0000313" key="4">
    <source>
        <dbReference type="EMBL" id="ESO93669.1"/>
    </source>
</evidence>
<feature type="region of interest" description="Disordered" evidence="2">
    <location>
        <begin position="1559"/>
        <end position="1579"/>
    </location>
</feature>
<dbReference type="InterPro" id="IPR031446">
    <property type="entry name" value="PCM1_C"/>
</dbReference>
<dbReference type="HOGENOM" id="CLU_002145_0_0_1"/>
<feature type="region of interest" description="Disordered" evidence="2">
    <location>
        <begin position="683"/>
        <end position="714"/>
    </location>
</feature>
<feature type="compositionally biased region" description="Polar residues" evidence="2">
    <location>
        <begin position="495"/>
        <end position="504"/>
    </location>
</feature>
<evidence type="ECO:0000259" key="3">
    <source>
        <dbReference type="Pfam" id="PF15717"/>
    </source>
</evidence>
<feature type="compositionally biased region" description="Acidic residues" evidence="2">
    <location>
        <begin position="895"/>
        <end position="906"/>
    </location>
</feature>
<dbReference type="OrthoDB" id="2125770at2759"/>
<feature type="compositionally biased region" description="Polar residues" evidence="2">
    <location>
        <begin position="1334"/>
        <end position="1343"/>
    </location>
</feature>
<feature type="region of interest" description="Disordered" evidence="2">
    <location>
        <begin position="1844"/>
        <end position="1957"/>
    </location>
</feature>
<dbReference type="PANTHER" id="PTHR14164:SF12">
    <property type="entry name" value="PERICENTRIOLAR MATERIAL 1 PROTEIN"/>
    <property type="match status" value="1"/>
</dbReference>
<dbReference type="InterPro" id="IPR024138">
    <property type="entry name" value="Pericentriolar_Pcm1"/>
</dbReference>
<dbReference type="GO" id="GO:0034451">
    <property type="term" value="C:centriolar satellite"/>
    <property type="evidence" value="ECO:0007669"/>
    <property type="project" value="TreeGrafter"/>
</dbReference>
<proteinExistence type="predicted"/>
<feature type="compositionally biased region" description="Acidic residues" evidence="2">
    <location>
        <begin position="1012"/>
        <end position="1027"/>
    </location>
</feature>
<feature type="region of interest" description="Disordered" evidence="2">
    <location>
        <begin position="1230"/>
        <end position="1410"/>
    </location>
</feature>
<feature type="compositionally biased region" description="Polar residues" evidence="2">
    <location>
        <begin position="761"/>
        <end position="770"/>
    </location>
</feature>